<dbReference type="InterPro" id="IPR011006">
    <property type="entry name" value="CheY-like_superfamily"/>
</dbReference>
<evidence type="ECO:0000256" key="12">
    <source>
        <dbReference type="ARBA" id="ARBA00023012"/>
    </source>
</evidence>
<keyword evidence="22" id="KW-1185">Reference proteome</keyword>
<evidence type="ECO:0000256" key="8">
    <source>
        <dbReference type="ARBA" id="ARBA00022741"/>
    </source>
</evidence>
<feature type="domain" description="Response regulatory" evidence="19">
    <location>
        <begin position="591"/>
        <end position="709"/>
    </location>
</feature>
<keyword evidence="6" id="KW-0808">Transferase</keyword>
<keyword evidence="13 17" id="KW-0472">Membrane</keyword>
<dbReference type="AlphaFoldDB" id="A0A4Y4CZU0"/>
<dbReference type="GO" id="GO:0000155">
    <property type="term" value="F:phosphorelay sensor kinase activity"/>
    <property type="evidence" value="ECO:0007669"/>
    <property type="project" value="InterPro"/>
</dbReference>
<dbReference type="InterPro" id="IPR036641">
    <property type="entry name" value="HPT_dom_sf"/>
</dbReference>
<feature type="modified residue" description="Phosphohistidine" evidence="14">
    <location>
        <position position="776"/>
    </location>
</feature>
<name>A0A4Y4CZU0_ZOORA</name>
<gene>
    <name evidence="21" type="ORF">ZRA01_21530</name>
</gene>
<proteinExistence type="predicted"/>
<evidence type="ECO:0000256" key="15">
    <source>
        <dbReference type="PROSITE-ProRule" id="PRU00169"/>
    </source>
</evidence>
<evidence type="ECO:0000256" key="4">
    <source>
        <dbReference type="ARBA" id="ARBA00022475"/>
    </source>
</evidence>
<keyword evidence="4" id="KW-1003">Cell membrane</keyword>
<dbReference type="SMART" id="SM00448">
    <property type="entry name" value="REC"/>
    <property type="match status" value="2"/>
</dbReference>
<evidence type="ECO:0000256" key="11">
    <source>
        <dbReference type="ARBA" id="ARBA00022989"/>
    </source>
</evidence>
<dbReference type="InterPro" id="IPR001789">
    <property type="entry name" value="Sig_transdc_resp-reg_receiver"/>
</dbReference>
<dbReference type="InterPro" id="IPR005467">
    <property type="entry name" value="His_kinase_dom"/>
</dbReference>
<comment type="caution">
    <text evidence="21">The sequence shown here is derived from an EMBL/GenBank/DDBJ whole genome shotgun (WGS) entry which is preliminary data.</text>
</comment>
<dbReference type="Pfam" id="PF00072">
    <property type="entry name" value="Response_reg"/>
    <property type="match status" value="2"/>
</dbReference>
<dbReference type="EC" id="2.7.13.3" evidence="3"/>
<evidence type="ECO:0000313" key="21">
    <source>
        <dbReference type="EMBL" id="GEC96080.1"/>
    </source>
</evidence>
<dbReference type="EMBL" id="BJNV01000035">
    <property type="protein sequence ID" value="GEC96080.1"/>
    <property type="molecule type" value="Genomic_DNA"/>
</dbReference>
<evidence type="ECO:0000256" key="13">
    <source>
        <dbReference type="ARBA" id="ARBA00023136"/>
    </source>
</evidence>
<dbReference type="FunFam" id="1.10.287.130:FF:000038">
    <property type="entry name" value="Sensory transduction histidine kinase"/>
    <property type="match status" value="1"/>
</dbReference>
<feature type="modified residue" description="4-aspartylphosphate" evidence="15">
    <location>
        <position position="499"/>
    </location>
</feature>
<dbReference type="GO" id="GO:0005886">
    <property type="term" value="C:plasma membrane"/>
    <property type="evidence" value="ECO:0007669"/>
    <property type="project" value="UniProtKB-SubCell"/>
</dbReference>
<evidence type="ECO:0000256" key="2">
    <source>
        <dbReference type="ARBA" id="ARBA00004651"/>
    </source>
</evidence>
<dbReference type="Pfam" id="PF02518">
    <property type="entry name" value="HATPase_c"/>
    <property type="match status" value="1"/>
</dbReference>
<dbReference type="InterPro" id="IPR008207">
    <property type="entry name" value="Sig_transdc_His_kin_Hpt_dom"/>
</dbReference>
<feature type="domain" description="HPt" evidence="20">
    <location>
        <begin position="737"/>
        <end position="835"/>
    </location>
</feature>
<dbReference type="Pfam" id="PF00512">
    <property type="entry name" value="HisKA"/>
    <property type="match status" value="1"/>
</dbReference>
<dbReference type="SUPFAM" id="SSF52172">
    <property type="entry name" value="CheY-like"/>
    <property type="match status" value="2"/>
</dbReference>
<protein>
    <recommendedName>
        <fullName evidence="3">histidine kinase</fullName>
        <ecNumber evidence="3">2.7.13.3</ecNumber>
    </recommendedName>
</protein>
<feature type="domain" description="Histidine kinase" evidence="18">
    <location>
        <begin position="209"/>
        <end position="427"/>
    </location>
</feature>
<dbReference type="PANTHER" id="PTHR45339:SF1">
    <property type="entry name" value="HYBRID SIGNAL TRANSDUCTION HISTIDINE KINASE J"/>
    <property type="match status" value="1"/>
</dbReference>
<dbReference type="SUPFAM" id="SSF47384">
    <property type="entry name" value="Homodimeric domain of signal transducing histidine kinase"/>
    <property type="match status" value="1"/>
</dbReference>
<organism evidence="21 22">
    <name type="scientific">Zoogloea ramigera</name>
    <dbReference type="NCBI Taxonomy" id="350"/>
    <lineage>
        <taxon>Bacteria</taxon>
        <taxon>Pseudomonadati</taxon>
        <taxon>Pseudomonadota</taxon>
        <taxon>Betaproteobacteria</taxon>
        <taxon>Rhodocyclales</taxon>
        <taxon>Zoogloeaceae</taxon>
        <taxon>Zoogloea</taxon>
    </lineage>
</organism>
<feature type="transmembrane region" description="Helical" evidence="17">
    <location>
        <begin position="12"/>
        <end position="35"/>
    </location>
</feature>
<keyword evidence="8" id="KW-0547">Nucleotide-binding</keyword>
<dbReference type="Proteomes" id="UP000318422">
    <property type="component" value="Unassembled WGS sequence"/>
</dbReference>
<feature type="modified residue" description="4-aspartylphosphate" evidence="15">
    <location>
        <position position="640"/>
    </location>
</feature>
<comment type="catalytic activity">
    <reaction evidence="1">
        <text>ATP + protein L-histidine = ADP + protein N-phospho-L-histidine.</text>
        <dbReference type="EC" id="2.7.13.3"/>
    </reaction>
</comment>
<dbReference type="InterPro" id="IPR004358">
    <property type="entry name" value="Sig_transdc_His_kin-like_C"/>
</dbReference>
<dbReference type="Gene3D" id="3.40.50.2300">
    <property type="match status" value="2"/>
</dbReference>
<evidence type="ECO:0000259" key="18">
    <source>
        <dbReference type="PROSITE" id="PS50109"/>
    </source>
</evidence>
<dbReference type="RefSeq" id="WP_141352052.1">
    <property type="nucleotide sequence ID" value="NZ_BJNV01000035.1"/>
</dbReference>
<dbReference type="SMART" id="SM00388">
    <property type="entry name" value="HisKA"/>
    <property type="match status" value="1"/>
</dbReference>
<dbReference type="Gene3D" id="1.10.287.130">
    <property type="match status" value="1"/>
</dbReference>
<sequence>MNEFVHRRVSRLVTRLAGVLALLLLAGPLSFYGWYVHSESARQIDADLRDRARLIEQFIQIQPDFWEDNSSRLNVQLEPMILSNEYFRLTGTGGQPLLEGGPPPAWYVQLHSTPVHAFGQPVGEITIGIDHRQELAPGLLILLTSSAIAWAIWGPGRRIPLDALRNAEARLREHQRHLEETVRTRTAELHAAKDQAEAANQAKSEFLATMSHEIRTPMNGVLGMTELLLATRLDPTQERYARVVQQSGHHLLGIINDILDFSKIESGHMHLEAIDFDLGELVEDSVAMFAEPAARKGLELASQLSPPDQALQAHGDPFRLRQVLANLLSNAIKFTHQGEVVVHAEVGADGTLELSVKDTGVGISPEAQHKIFEHFSQADGSTTREFGGTGLGLAISKRLVELMSGRLSVDSEAGQGACFRITLPLARPQVATPPPAAPAQLVGRWVLVVDDNPSTRGILHAQLAAWGAQVHCAASAAEALATLRTAAAGGSPVALALVDRHLPGMDGMQLAAAIHADPALAQTRSVLLSSTLDTDDTDQHARAGIVQRVNKPVRRAELQAAVGRALGGAAPASAPAPGGTGTPPRPRLQGHVLLAEDNLVNQELAAAMLKKLGLQVTIACNGVEALARLDARAFDLVLMDCQMPVMNGYEATAALRAREPAGGPRLPVIALTANALEGDRDQCLAAGMDDYLAKPYTKARLAEALRRWLPANAAAALPEAIDPQVLAAYRELDPTGERGFVQRLLRSYLQASGPLIDSLGQAVATGDADSLAAAAHTLGSSSANIGANRLAEQVETLASLGKAGRHEAAHRLFGEAQGEHQRVLAEIETLLADFA</sequence>
<dbReference type="SUPFAM" id="SSF55874">
    <property type="entry name" value="ATPase domain of HSP90 chaperone/DNA topoisomerase II/histidine kinase"/>
    <property type="match status" value="1"/>
</dbReference>
<dbReference type="FunFam" id="3.30.565.10:FF:000078">
    <property type="entry name" value="Two-component sensor histidine kinase"/>
    <property type="match status" value="1"/>
</dbReference>
<dbReference type="SUPFAM" id="SSF47226">
    <property type="entry name" value="Histidine-containing phosphotransfer domain, HPT domain"/>
    <property type="match status" value="1"/>
</dbReference>
<evidence type="ECO:0000256" key="17">
    <source>
        <dbReference type="SAM" id="Phobius"/>
    </source>
</evidence>
<dbReference type="InterPro" id="IPR003594">
    <property type="entry name" value="HATPase_dom"/>
</dbReference>
<dbReference type="GO" id="GO:0005524">
    <property type="term" value="F:ATP binding"/>
    <property type="evidence" value="ECO:0007669"/>
    <property type="project" value="UniProtKB-KW"/>
</dbReference>
<evidence type="ECO:0000256" key="3">
    <source>
        <dbReference type="ARBA" id="ARBA00012438"/>
    </source>
</evidence>
<evidence type="ECO:0000259" key="20">
    <source>
        <dbReference type="PROSITE" id="PS50894"/>
    </source>
</evidence>
<keyword evidence="12" id="KW-0902">Two-component regulatory system</keyword>
<evidence type="ECO:0000313" key="22">
    <source>
        <dbReference type="Proteomes" id="UP000318422"/>
    </source>
</evidence>
<reference evidence="21 22" key="1">
    <citation type="submission" date="2019-06" db="EMBL/GenBank/DDBJ databases">
        <title>Whole genome shotgun sequence of Zoogloea ramigera NBRC 15342.</title>
        <authorList>
            <person name="Hosoyama A."/>
            <person name="Uohara A."/>
            <person name="Ohji S."/>
            <person name="Ichikawa N."/>
        </authorList>
    </citation>
    <scope>NUCLEOTIDE SEQUENCE [LARGE SCALE GENOMIC DNA]</scope>
    <source>
        <strain evidence="21 22">NBRC 15342</strain>
    </source>
</reference>
<dbReference type="InterPro" id="IPR036890">
    <property type="entry name" value="HATPase_C_sf"/>
</dbReference>
<dbReference type="PRINTS" id="PR00344">
    <property type="entry name" value="BCTRLSENSOR"/>
</dbReference>
<dbReference type="InterPro" id="IPR036097">
    <property type="entry name" value="HisK_dim/P_sf"/>
</dbReference>
<evidence type="ECO:0000256" key="5">
    <source>
        <dbReference type="ARBA" id="ARBA00022553"/>
    </source>
</evidence>
<keyword evidence="10" id="KW-0067">ATP-binding</keyword>
<keyword evidence="7 17" id="KW-0812">Transmembrane</keyword>
<dbReference type="Pfam" id="PF01627">
    <property type="entry name" value="Hpt"/>
    <property type="match status" value="1"/>
</dbReference>
<keyword evidence="11 17" id="KW-1133">Transmembrane helix</keyword>
<evidence type="ECO:0000256" key="16">
    <source>
        <dbReference type="SAM" id="MobiDB-lite"/>
    </source>
</evidence>
<dbReference type="PROSITE" id="PS50894">
    <property type="entry name" value="HPT"/>
    <property type="match status" value="1"/>
</dbReference>
<evidence type="ECO:0000256" key="1">
    <source>
        <dbReference type="ARBA" id="ARBA00000085"/>
    </source>
</evidence>
<evidence type="ECO:0000256" key="10">
    <source>
        <dbReference type="ARBA" id="ARBA00022840"/>
    </source>
</evidence>
<dbReference type="InterPro" id="IPR003661">
    <property type="entry name" value="HisK_dim/P_dom"/>
</dbReference>
<dbReference type="PROSITE" id="PS50110">
    <property type="entry name" value="RESPONSE_REGULATORY"/>
    <property type="match status" value="2"/>
</dbReference>
<feature type="region of interest" description="Disordered" evidence="16">
    <location>
        <begin position="568"/>
        <end position="588"/>
    </location>
</feature>
<dbReference type="Gene3D" id="3.30.565.10">
    <property type="entry name" value="Histidine kinase-like ATPase, C-terminal domain"/>
    <property type="match status" value="1"/>
</dbReference>
<dbReference type="SMART" id="SM00073">
    <property type="entry name" value="HPT"/>
    <property type="match status" value="1"/>
</dbReference>
<feature type="domain" description="Response regulatory" evidence="19">
    <location>
        <begin position="445"/>
        <end position="566"/>
    </location>
</feature>
<dbReference type="PANTHER" id="PTHR45339">
    <property type="entry name" value="HYBRID SIGNAL TRANSDUCTION HISTIDINE KINASE J"/>
    <property type="match status" value="1"/>
</dbReference>
<evidence type="ECO:0000256" key="14">
    <source>
        <dbReference type="PROSITE-ProRule" id="PRU00110"/>
    </source>
</evidence>
<dbReference type="SMART" id="SM00387">
    <property type="entry name" value="HATPase_c"/>
    <property type="match status" value="1"/>
</dbReference>
<dbReference type="OrthoDB" id="8552871at2"/>
<keyword evidence="9" id="KW-0418">Kinase</keyword>
<evidence type="ECO:0000256" key="7">
    <source>
        <dbReference type="ARBA" id="ARBA00022692"/>
    </source>
</evidence>
<dbReference type="CDD" id="cd16922">
    <property type="entry name" value="HATPase_EvgS-ArcB-TorS-like"/>
    <property type="match status" value="1"/>
</dbReference>
<dbReference type="PROSITE" id="PS50109">
    <property type="entry name" value="HIS_KIN"/>
    <property type="match status" value="1"/>
</dbReference>
<keyword evidence="5 15" id="KW-0597">Phosphoprotein</keyword>
<evidence type="ECO:0000256" key="9">
    <source>
        <dbReference type="ARBA" id="ARBA00022777"/>
    </source>
</evidence>
<dbReference type="CDD" id="cd17546">
    <property type="entry name" value="REC_hyHK_CKI1_RcsC-like"/>
    <property type="match status" value="1"/>
</dbReference>
<feature type="compositionally biased region" description="Low complexity" evidence="16">
    <location>
        <begin position="568"/>
        <end position="577"/>
    </location>
</feature>
<evidence type="ECO:0000259" key="19">
    <source>
        <dbReference type="PROSITE" id="PS50110"/>
    </source>
</evidence>
<dbReference type="CDD" id="cd00082">
    <property type="entry name" value="HisKA"/>
    <property type="match status" value="1"/>
</dbReference>
<accession>A0A4Y4CZU0</accession>
<dbReference type="Gene3D" id="1.20.120.160">
    <property type="entry name" value="HPT domain"/>
    <property type="match status" value="1"/>
</dbReference>
<comment type="subcellular location">
    <subcellularLocation>
        <location evidence="2">Cell membrane</location>
        <topology evidence="2">Multi-pass membrane protein</topology>
    </subcellularLocation>
</comment>
<evidence type="ECO:0000256" key="6">
    <source>
        <dbReference type="ARBA" id="ARBA00022679"/>
    </source>
</evidence>